<dbReference type="Gene3D" id="3.40.50.1110">
    <property type="entry name" value="SGNH hydrolase"/>
    <property type="match status" value="1"/>
</dbReference>
<evidence type="ECO:0008006" key="5">
    <source>
        <dbReference type="Google" id="ProtNLM"/>
    </source>
</evidence>
<reference evidence="4" key="1">
    <citation type="journal article" date="2019" name="Int. J. Syst. Evol. Microbiol.">
        <title>The Global Catalogue of Microorganisms (GCM) 10K type strain sequencing project: providing services to taxonomists for standard genome sequencing and annotation.</title>
        <authorList>
            <consortium name="The Broad Institute Genomics Platform"/>
            <consortium name="The Broad Institute Genome Sequencing Center for Infectious Disease"/>
            <person name="Wu L."/>
            <person name="Ma J."/>
        </authorList>
    </citation>
    <scope>NUCLEOTIDE SEQUENCE [LARGE SCALE GENOMIC DNA]</scope>
    <source>
        <strain evidence="4">JCM 17925</strain>
    </source>
</reference>
<dbReference type="Proteomes" id="UP001500936">
    <property type="component" value="Unassembled WGS sequence"/>
</dbReference>
<dbReference type="InterPro" id="IPR013830">
    <property type="entry name" value="SGNH_hydro"/>
</dbReference>
<evidence type="ECO:0000313" key="3">
    <source>
        <dbReference type="EMBL" id="GAA4409006.1"/>
    </source>
</evidence>
<dbReference type="InterPro" id="IPR036514">
    <property type="entry name" value="SGNH_hydro_sf"/>
</dbReference>
<dbReference type="RefSeq" id="WP_345268787.1">
    <property type="nucleotide sequence ID" value="NZ_BAABHB010000006.1"/>
</dbReference>
<proteinExistence type="predicted"/>
<dbReference type="Gene3D" id="3.40.50.1460">
    <property type="match status" value="1"/>
</dbReference>
<dbReference type="InterPro" id="IPR011600">
    <property type="entry name" value="Pept_C14_caspase"/>
</dbReference>
<dbReference type="PANTHER" id="PTHR48104">
    <property type="entry name" value="METACASPASE-4"/>
    <property type="match status" value="1"/>
</dbReference>
<evidence type="ECO:0000259" key="1">
    <source>
        <dbReference type="Pfam" id="PF00656"/>
    </source>
</evidence>
<dbReference type="SUPFAM" id="SSF52129">
    <property type="entry name" value="Caspase-like"/>
    <property type="match status" value="1"/>
</dbReference>
<comment type="caution">
    <text evidence="3">The sequence shown here is derived from an EMBL/GenBank/DDBJ whole genome shotgun (WGS) entry which is preliminary data.</text>
</comment>
<dbReference type="Pfam" id="PF13472">
    <property type="entry name" value="Lipase_GDSL_2"/>
    <property type="match status" value="1"/>
</dbReference>
<organism evidence="3 4">
    <name type="scientific">Nibrella viscosa</name>
    <dbReference type="NCBI Taxonomy" id="1084524"/>
    <lineage>
        <taxon>Bacteria</taxon>
        <taxon>Pseudomonadati</taxon>
        <taxon>Bacteroidota</taxon>
        <taxon>Cytophagia</taxon>
        <taxon>Cytophagales</taxon>
        <taxon>Spirosomataceae</taxon>
        <taxon>Nibrella</taxon>
    </lineage>
</organism>
<dbReference type="EMBL" id="BAABHB010000006">
    <property type="protein sequence ID" value="GAA4409006.1"/>
    <property type="molecule type" value="Genomic_DNA"/>
</dbReference>
<gene>
    <name evidence="3" type="ORF">GCM10023187_31630</name>
</gene>
<dbReference type="PANTHER" id="PTHR48104:SF30">
    <property type="entry name" value="METACASPASE-1"/>
    <property type="match status" value="1"/>
</dbReference>
<dbReference type="Pfam" id="PF00656">
    <property type="entry name" value="Peptidase_C14"/>
    <property type="match status" value="1"/>
</dbReference>
<evidence type="ECO:0000259" key="2">
    <source>
        <dbReference type="Pfam" id="PF13472"/>
    </source>
</evidence>
<name>A0ABP8KLK4_9BACT</name>
<dbReference type="InterPro" id="IPR050452">
    <property type="entry name" value="Metacaspase"/>
</dbReference>
<feature type="domain" description="Peptidase C14 caspase" evidence="1">
    <location>
        <begin position="20"/>
        <end position="283"/>
    </location>
</feature>
<protein>
    <recommendedName>
        <fullName evidence="5">Caspase domain-containing protein</fullName>
    </recommendedName>
</protein>
<dbReference type="InterPro" id="IPR029030">
    <property type="entry name" value="Caspase-like_dom_sf"/>
</dbReference>
<evidence type="ECO:0000313" key="4">
    <source>
        <dbReference type="Proteomes" id="UP001500936"/>
    </source>
</evidence>
<sequence length="1019" mass="114800">MPTTQTAAVDETAGQPTRLFALLIGINQYRRVRPLRGPVADTHAVADYLRHLPDFDTDICLLTDEQATKEAVVQAFQNHLTQAGESDTVLVYFSGHGAQEAVDRSLWVTETDGYLECLVCYDGQATCSWEYLLADKELRFLLNRVADTGAHIVTIFDCCHSGDNTRNFAFVESSVGEQDLRERRLSESAPRRPWEGFIFSDTLTETDLKTRGIEQVLPQKTQIQLAACESDESAIETNGEGIFTKNLLSVLRSAGGTLSYRTLHNRVRQYMRFGYEQRPRIYAVGDAPEQHLQTLFLNRTGKAGSQPVEVTYNPRQGWLLDVGAIHGVGQTTGAIRLFDTDTGQVHNVSVASVGPDYAVLNLPASLAQTLRPDRIYQAEVEGLLTQPVRLHFNNENGAPAELAALLAALTEQAASCFVPEEDESVADYTLHARNGLYYLTRSLDPHRPLIRPVPVDDEAAGQLAQYIRHMARWHYLRDLRNVEAEPGEPLLQLEVEPVGQTPIRVGGNADVVTLPLTEANGRWSVTLAVRLTNPTNQPLYCTALYLSRDFMSFTGLLTTNTRLEPGQILHLGLPDRRSLTGRQTTVKLQLEEVVRQYNWPEVNEQFQFILTKDPLSETTLAFLTLESLPSPPTVQDRQQDLITRGAIFTEEEAEPLPDWWTQRVNLRMPNPLYNTVTEAELSQRLNPTAAEGDTTLAGDILADFTLQLYYDVVTGEDLQPAFALKPAIRLIEGELAERGFLSDVKQAVTNQIANRMRIRRYEQNLIRYPTRMRILAEGDSWFQYPFLLRDVVDYLAGVYNVYSLADAGSRLVNLLAKPNPKFLQMLAQVRPAFFLLSGGGTDLFGEPFRSFLREQPDDRLPFPQCYLNETLLPVLATLQNEQRRIFRLVTMGYPDVKVLVHGYDYFVPLNPASDSANAGRLGTCMMGCGIRNQEDQEALVRYIVDAFNQRLEAVASEFPQVSYLDLRGVVRRTGRREDYWFDEFHPNEKGFLSVSSRFVKRMNEMRDVPVRVSVPVPSR</sequence>
<keyword evidence="4" id="KW-1185">Reference proteome</keyword>
<accession>A0ABP8KLK4</accession>
<feature type="domain" description="SGNH hydrolase-type esterase" evidence="2">
    <location>
        <begin position="821"/>
        <end position="990"/>
    </location>
</feature>
<dbReference type="SUPFAM" id="SSF52266">
    <property type="entry name" value="SGNH hydrolase"/>
    <property type="match status" value="1"/>
</dbReference>